<feature type="domain" description="HTH araC/xylS-type" evidence="4">
    <location>
        <begin position="233"/>
        <end position="330"/>
    </location>
</feature>
<proteinExistence type="predicted"/>
<dbReference type="GO" id="GO:0003700">
    <property type="term" value="F:DNA-binding transcription factor activity"/>
    <property type="evidence" value="ECO:0007669"/>
    <property type="project" value="InterPro"/>
</dbReference>
<reference evidence="5 6" key="1">
    <citation type="submission" date="2019-08" db="EMBL/GenBank/DDBJ databases">
        <title>Amphibian skin-associated Pigmentiphaga: genome sequence and occurrence across geography and hosts.</title>
        <authorList>
            <person name="Bletz M.C."/>
            <person name="Bunk B."/>
            <person name="Sproeer C."/>
            <person name="Biwer P."/>
            <person name="Reiter S."/>
            <person name="Rabemananjara F.C.E."/>
            <person name="Schulz S."/>
            <person name="Overmann J."/>
            <person name="Vences M."/>
        </authorList>
    </citation>
    <scope>NUCLEOTIDE SEQUENCE [LARGE SCALE GENOMIC DNA]</scope>
    <source>
        <strain evidence="5 6">Mada1488</strain>
    </source>
</reference>
<keyword evidence="6" id="KW-1185">Reference proteome</keyword>
<organism evidence="5 6">
    <name type="scientific">Pigmentiphaga aceris</name>
    <dbReference type="NCBI Taxonomy" id="1940612"/>
    <lineage>
        <taxon>Bacteria</taxon>
        <taxon>Pseudomonadati</taxon>
        <taxon>Pseudomonadota</taxon>
        <taxon>Betaproteobacteria</taxon>
        <taxon>Burkholderiales</taxon>
        <taxon>Alcaligenaceae</taxon>
        <taxon>Pigmentiphaga</taxon>
    </lineage>
</organism>
<name>A0A5C0AV28_9BURK</name>
<evidence type="ECO:0000259" key="4">
    <source>
        <dbReference type="PROSITE" id="PS01124"/>
    </source>
</evidence>
<keyword evidence="2" id="KW-0238">DNA-binding</keyword>
<dbReference type="SMART" id="SM00342">
    <property type="entry name" value="HTH_ARAC"/>
    <property type="match status" value="1"/>
</dbReference>
<dbReference type="GO" id="GO:0005829">
    <property type="term" value="C:cytosol"/>
    <property type="evidence" value="ECO:0007669"/>
    <property type="project" value="TreeGrafter"/>
</dbReference>
<dbReference type="InterPro" id="IPR018060">
    <property type="entry name" value="HTH_AraC"/>
</dbReference>
<dbReference type="SUPFAM" id="SSF46689">
    <property type="entry name" value="Homeodomain-like"/>
    <property type="match status" value="1"/>
</dbReference>
<dbReference type="Proteomes" id="UP000325161">
    <property type="component" value="Chromosome"/>
</dbReference>
<sequence length="337" mass="37024">MCVAPVFVRPVLDAAQRDGHDCARLCRGLGFECKDLENPGFVLSHAEANTVIRRGIEALRRPFLGLELGMRCNIVNRGALALGLMASPTLGDAIKLKLKFPASAGLLLHTCGEYEAAGYVETAASLHGNHANVPFLTEKMFTSMVKIRRVLLGRHYAPSLVEFMHACPGGNLRVYEDFFGCTVRFDAMQNQLISPAHWMDVPLATSSPTSYQFACQLMQKECEQASATSTITLAVERLINKGLPHPPEPAQLARLLNISERTLRRKLAESGMTYQAMVNDGRKSRAIELVLSSRLGLRELATEAGFADVRSFRRAFTRWTGRSVSAARSEAATTDLD</sequence>
<dbReference type="KEGG" id="pacr:FXN63_10865"/>
<evidence type="ECO:0000256" key="2">
    <source>
        <dbReference type="ARBA" id="ARBA00023125"/>
    </source>
</evidence>
<evidence type="ECO:0000256" key="3">
    <source>
        <dbReference type="ARBA" id="ARBA00023163"/>
    </source>
</evidence>
<evidence type="ECO:0000313" key="6">
    <source>
        <dbReference type="Proteomes" id="UP000325161"/>
    </source>
</evidence>
<evidence type="ECO:0000256" key="1">
    <source>
        <dbReference type="ARBA" id="ARBA00023015"/>
    </source>
</evidence>
<dbReference type="PANTHER" id="PTHR47894">
    <property type="entry name" value="HTH-TYPE TRANSCRIPTIONAL REGULATOR GADX"/>
    <property type="match status" value="1"/>
</dbReference>
<dbReference type="OrthoDB" id="6506763at2"/>
<gene>
    <name evidence="5" type="ORF">FXN63_10865</name>
</gene>
<dbReference type="InterPro" id="IPR032687">
    <property type="entry name" value="AraC-type_N"/>
</dbReference>
<dbReference type="Gene3D" id="1.10.10.60">
    <property type="entry name" value="Homeodomain-like"/>
    <property type="match status" value="1"/>
</dbReference>
<keyword evidence="1" id="KW-0805">Transcription regulation</keyword>
<dbReference type="PANTHER" id="PTHR47894:SF1">
    <property type="entry name" value="HTH-TYPE TRANSCRIPTIONAL REGULATOR VQSM"/>
    <property type="match status" value="1"/>
</dbReference>
<evidence type="ECO:0000313" key="5">
    <source>
        <dbReference type="EMBL" id="QEI06279.1"/>
    </source>
</evidence>
<dbReference type="PROSITE" id="PS01124">
    <property type="entry name" value="HTH_ARAC_FAMILY_2"/>
    <property type="match status" value="1"/>
</dbReference>
<dbReference type="GO" id="GO:0000976">
    <property type="term" value="F:transcription cis-regulatory region binding"/>
    <property type="evidence" value="ECO:0007669"/>
    <property type="project" value="TreeGrafter"/>
</dbReference>
<dbReference type="Pfam" id="PF12833">
    <property type="entry name" value="HTH_18"/>
    <property type="match status" value="1"/>
</dbReference>
<dbReference type="AlphaFoldDB" id="A0A5C0AV28"/>
<dbReference type="EMBL" id="CP043046">
    <property type="protein sequence ID" value="QEI06279.1"/>
    <property type="molecule type" value="Genomic_DNA"/>
</dbReference>
<accession>A0A5C0AV28</accession>
<keyword evidence="3" id="KW-0804">Transcription</keyword>
<protein>
    <submittedName>
        <fullName evidence="5">AraC family transcriptional regulator</fullName>
    </submittedName>
</protein>
<dbReference type="RefSeq" id="WP_148814728.1">
    <property type="nucleotide sequence ID" value="NZ_CP043046.1"/>
</dbReference>
<dbReference type="Pfam" id="PF12625">
    <property type="entry name" value="Arabinose_bd"/>
    <property type="match status" value="1"/>
</dbReference>
<dbReference type="InterPro" id="IPR009057">
    <property type="entry name" value="Homeodomain-like_sf"/>
</dbReference>